<reference evidence="5 6" key="1">
    <citation type="submission" date="2015-02" db="EMBL/GenBank/DDBJ databases">
        <title>Complete Genome Sequencing of Pseudomonas putida S13.1.2.</title>
        <authorList>
            <person name="Chong T.M."/>
            <person name="Chan K.G."/>
            <person name="Dessaux Y."/>
        </authorList>
    </citation>
    <scope>NUCLEOTIDE SEQUENCE [LARGE SCALE GENOMIC DNA]</scope>
    <source>
        <strain evidence="5 6">S13.1.2</strain>
    </source>
</reference>
<dbReference type="PANTHER" id="PTHR30146">
    <property type="entry name" value="LACI-RELATED TRANSCRIPTIONAL REPRESSOR"/>
    <property type="match status" value="1"/>
</dbReference>
<evidence type="ECO:0000313" key="5">
    <source>
        <dbReference type="EMBL" id="AJQ47809.1"/>
    </source>
</evidence>
<dbReference type="Pfam" id="PF00356">
    <property type="entry name" value="LacI"/>
    <property type="match status" value="1"/>
</dbReference>
<dbReference type="SUPFAM" id="SSF53822">
    <property type="entry name" value="Periplasmic binding protein-like I"/>
    <property type="match status" value="1"/>
</dbReference>
<dbReference type="SUPFAM" id="SSF47413">
    <property type="entry name" value="lambda repressor-like DNA-binding domains"/>
    <property type="match status" value="1"/>
</dbReference>
<feature type="domain" description="HTH lacI-type" evidence="4">
    <location>
        <begin position="7"/>
        <end position="61"/>
    </location>
</feature>
<dbReference type="PROSITE" id="PS50932">
    <property type="entry name" value="HTH_LACI_2"/>
    <property type="match status" value="1"/>
</dbReference>
<evidence type="ECO:0000259" key="4">
    <source>
        <dbReference type="PROSITE" id="PS50932"/>
    </source>
</evidence>
<accession>A0AAU8RVP6</accession>
<dbReference type="InterPro" id="IPR010982">
    <property type="entry name" value="Lambda_DNA-bd_dom_sf"/>
</dbReference>
<dbReference type="GO" id="GO:0003700">
    <property type="term" value="F:DNA-binding transcription factor activity"/>
    <property type="evidence" value="ECO:0007669"/>
    <property type="project" value="TreeGrafter"/>
</dbReference>
<dbReference type="PANTHER" id="PTHR30146:SF109">
    <property type="entry name" value="HTH-TYPE TRANSCRIPTIONAL REGULATOR GALS"/>
    <property type="match status" value="1"/>
</dbReference>
<dbReference type="InterPro" id="IPR028082">
    <property type="entry name" value="Peripla_BP_I"/>
</dbReference>
<dbReference type="Pfam" id="PF13377">
    <property type="entry name" value="Peripla_BP_3"/>
    <property type="match status" value="1"/>
</dbReference>
<evidence type="ECO:0000313" key="6">
    <source>
        <dbReference type="Proteomes" id="UP000033260"/>
    </source>
</evidence>
<dbReference type="Proteomes" id="UP000033260">
    <property type="component" value="Chromosome"/>
</dbReference>
<dbReference type="GO" id="GO:0000976">
    <property type="term" value="F:transcription cis-regulatory region binding"/>
    <property type="evidence" value="ECO:0007669"/>
    <property type="project" value="TreeGrafter"/>
</dbReference>
<organism evidence="5 6">
    <name type="scientific">Pseudomonas putida S13.1.2</name>
    <dbReference type="NCBI Taxonomy" id="1384061"/>
    <lineage>
        <taxon>Bacteria</taxon>
        <taxon>Pseudomonadati</taxon>
        <taxon>Pseudomonadota</taxon>
        <taxon>Gammaproteobacteria</taxon>
        <taxon>Pseudomonadales</taxon>
        <taxon>Pseudomonadaceae</taxon>
        <taxon>Pseudomonas</taxon>
    </lineage>
</organism>
<dbReference type="CDD" id="cd06273">
    <property type="entry name" value="PBP1_LacI-like"/>
    <property type="match status" value="1"/>
</dbReference>
<evidence type="ECO:0000256" key="1">
    <source>
        <dbReference type="ARBA" id="ARBA00023015"/>
    </source>
</evidence>
<dbReference type="Gene3D" id="1.10.260.40">
    <property type="entry name" value="lambda repressor-like DNA-binding domains"/>
    <property type="match status" value="1"/>
</dbReference>
<dbReference type="RefSeq" id="WP_028613574.1">
    <property type="nucleotide sequence ID" value="NZ_CP010979.1"/>
</dbReference>
<evidence type="ECO:0000256" key="2">
    <source>
        <dbReference type="ARBA" id="ARBA00023125"/>
    </source>
</evidence>
<dbReference type="PROSITE" id="PS00356">
    <property type="entry name" value="HTH_LACI_1"/>
    <property type="match status" value="1"/>
</dbReference>
<evidence type="ECO:0000256" key="3">
    <source>
        <dbReference type="ARBA" id="ARBA00023163"/>
    </source>
</evidence>
<name>A0AAU8RVP6_PSEPU</name>
<keyword evidence="1" id="KW-0805">Transcription regulation</keyword>
<dbReference type="Gene3D" id="3.40.50.2300">
    <property type="match status" value="2"/>
</dbReference>
<keyword evidence="2" id="KW-0238">DNA-binding</keyword>
<dbReference type="InterPro" id="IPR000843">
    <property type="entry name" value="HTH_LacI"/>
</dbReference>
<dbReference type="SMART" id="SM00354">
    <property type="entry name" value="HTH_LACI"/>
    <property type="match status" value="1"/>
</dbReference>
<keyword evidence="3" id="KW-0804">Transcription</keyword>
<dbReference type="CDD" id="cd01392">
    <property type="entry name" value="HTH_LacI"/>
    <property type="match status" value="1"/>
</dbReference>
<dbReference type="InterPro" id="IPR046335">
    <property type="entry name" value="LacI/GalR-like_sensor"/>
</dbReference>
<sequence length="347" mass="37900">MTKNQKPTLRDVARLAGVSLGSASRALSNPDQVKPATLAKVDAAVRQLQYVMDGAARALALRRTFSVAAIFPTLNNPIYADSIQALQQRLNAFGYQLIIASHEYDREREISSVRNFIERGVEGIFLVGTDHDPAVFELLQVAQRPYVLMWSVDDCHTHCAVGFCNVRGGELVADHLLGLGHRDVAILTGHRQYNERARYRIQGVRKRFAEHGLDVAENRIIEQPFSIDGGRAGFEQLLQMSPRPTALICTTDLLALGASAQAKHCGIEVPADISITGFDDISFSAIASPSLTSVSIPIFEIGRISADTLIAQIEGVEVPRITELDIALIARQSSARLVPGKRLDDVP</sequence>
<proteinExistence type="predicted"/>
<dbReference type="EMBL" id="CP010979">
    <property type="protein sequence ID" value="AJQ47809.1"/>
    <property type="molecule type" value="Genomic_DNA"/>
</dbReference>
<protein>
    <submittedName>
        <fullName evidence="5">LacI family transcriptional regulator</fullName>
    </submittedName>
</protein>
<dbReference type="AlphaFoldDB" id="A0AAU8RVP6"/>
<gene>
    <name evidence="5" type="ORF">N805_11545</name>
</gene>